<evidence type="ECO:0000256" key="2">
    <source>
        <dbReference type="SAM" id="Phobius"/>
    </source>
</evidence>
<protein>
    <submittedName>
        <fullName evidence="3">Uncharacterized protein</fullName>
    </submittedName>
</protein>
<evidence type="ECO:0000313" key="3">
    <source>
        <dbReference type="EMBL" id="ACI64766.1"/>
    </source>
</evidence>
<sequence length="409" mass="46522">MPPTGAEARPTSTSRPRSSTNNVNEPPRQRRTRFFTSTRTAWVLSILLALTLCMQIALLIYHDEFVMKVAVMERELLDEIHTVEYLASDALRAAYDNFALDEELVPAVWNNTTTYSMDPMDILMRAGINPEDGYVPSLSFRQARMVEKSKTATGKQPAELPSLEEIQSMYGSKPIIVGMDRCEEYKDAVAPEHRLMGPAGLFNSATNLMGTLLRMNCVNKERLKSRKYRRANTGVMPQAPWGKHNPVSWRNHHEAKAGGKGVKQTDFLPIVTIKDPITWMASMCRHGYEARWRRVPEHCPNLVPNRYDKGRKPGVGSIPVKVKFATQHIGNEPIPDSRNKTFVDYDSLVDFYNTWYNQWRDVDFPRLMVRFEDLIFHAEETVTQICSCGGGSMKPVFKYVEDSAKGQVL</sequence>
<feature type="transmembrane region" description="Helical" evidence="2">
    <location>
        <begin position="40"/>
        <end position="61"/>
    </location>
</feature>
<dbReference type="KEGG" id="tps:THAPS_6710"/>
<feature type="region of interest" description="Disordered" evidence="1">
    <location>
        <begin position="1"/>
        <end position="29"/>
    </location>
</feature>
<dbReference type="RefSeq" id="XP_002296049.1">
    <property type="nucleotide sequence ID" value="XM_002296013.1"/>
</dbReference>
<dbReference type="OMA" id="MASMCRH"/>
<dbReference type="GeneID" id="7446625"/>
<proteinExistence type="predicted"/>
<name>B5YPA3_THAPS</name>
<dbReference type="Gene3D" id="3.40.50.300">
    <property type="entry name" value="P-loop containing nucleotide triphosphate hydrolases"/>
    <property type="match status" value="1"/>
</dbReference>
<dbReference type="AlphaFoldDB" id="B5YPA3"/>
<feature type="compositionally biased region" description="Low complexity" evidence="1">
    <location>
        <begin position="9"/>
        <end position="20"/>
    </location>
</feature>
<evidence type="ECO:0000256" key="1">
    <source>
        <dbReference type="SAM" id="MobiDB-lite"/>
    </source>
</evidence>
<dbReference type="EMBL" id="CP001160">
    <property type="protein sequence ID" value="ACI64766.1"/>
    <property type="molecule type" value="Genomic_DNA"/>
</dbReference>
<keyword evidence="2" id="KW-0812">Transmembrane</keyword>
<dbReference type="PaxDb" id="35128-Thaps6710"/>
<keyword evidence="2" id="KW-1133">Transmembrane helix</keyword>
<dbReference type="HOGENOM" id="CLU_673544_0_0_1"/>
<gene>
    <name evidence="3" type="ORF">THAPS_6710</name>
</gene>
<organism evidence="3 4">
    <name type="scientific">Thalassiosira pseudonana</name>
    <name type="common">Marine diatom</name>
    <name type="synonym">Cyclotella nana</name>
    <dbReference type="NCBI Taxonomy" id="35128"/>
    <lineage>
        <taxon>Eukaryota</taxon>
        <taxon>Sar</taxon>
        <taxon>Stramenopiles</taxon>
        <taxon>Ochrophyta</taxon>
        <taxon>Bacillariophyta</taxon>
        <taxon>Coscinodiscophyceae</taxon>
        <taxon>Thalassiosirophycidae</taxon>
        <taxon>Thalassiosirales</taxon>
        <taxon>Thalassiosiraceae</taxon>
        <taxon>Thalassiosira</taxon>
    </lineage>
</organism>
<reference evidence="3 4" key="2">
    <citation type="journal article" date="2008" name="Nature">
        <title>The Phaeodactylum genome reveals the evolutionary history of diatom genomes.</title>
        <authorList>
            <person name="Bowler C."/>
            <person name="Allen A.E."/>
            <person name="Badger J.H."/>
            <person name="Grimwood J."/>
            <person name="Jabbari K."/>
            <person name="Kuo A."/>
            <person name="Maheswari U."/>
            <person name="Martens C."/>
            <person name="Maumus F."/>
            <person name="Otillar R.P."/>
            <person name="Rayko E."/>
            <person name="Salamov A."/>
            <person name="Vandepoele K."/>
            <person name="Beszteri B."/>
            <person name="Gruber A."/>
            <person name="Heijde M."/>
            <person name="Katinka M."/>
            <person name="Mock T."/>
            <person name="Valentin K."/>
            <person name="Verret F."/>
            <person name="Berges J.A."/>
            <person name="Brownlee C."/>
            <person name="Cadoret J.P."/>
            <person name="Chiovitti A."/>
            <person name="Choi C.J."/>
            <person name="Coesel S."/>
            <person name="De Martino A."/>
            <person name="Detter J.C."/>
            <person name="Durkin C."/>
            <person name="Falciatore A."/>
            <person name="Fournet J."/>
            <person name="Haruta M."/>
            <person name="Huysman M.J."/>
            <person name="Jenkins B.D."/>
            <person name="Jiroutova K."/>
            <person name="Jorgensen R.E."/>
            <person name="Joubert Y."/>
            <person name="Kaplan A."/>
            <person name="Kroger N."/>
            <person name="Kroth P.G."/>
            <person name="La Roche J."/>
            <person name="Lindquist E."/>
            <person name="Lommer M."/>
            <person name="Martin-Jezequel V."/>
            <person name="Lopez P.J."/>
            <person name="Lucas S."/>
            <person name="Mangogna M."/>
            <person name="McGinnis K."/>
            <person name="Medlin L.K."/>
            <person name="Montsant A."/>
            <person name="Oudot-Le Secq M.P."/>
            <person name="Napoli C."/>
            <person name="Obornik M."/>
            <person name="Parker M.S."/>
            <person name="Petit J.L."/>
            <person name="Porcel B.M."/>
            <person name="Poulsen N."/>
            <person name="Robison M."/>
            <person name="Rychlewski L."/>
            <person name="Rynearson T.A."/>
            <person name="Schmutz J."/>
            <person name="Shapiro H."/>
            <person name="Siaut M."/>
            <person name="Stanley M."/>
            <person name="Sussman M.R."/>
            <person name="Taylor A.R."/>
            <person name="Vardi A."/>
            <person name="von Dassow P."/>
            <person name="Vyverman W."/>
            <person name="Willis A."/>
            <person name="Wyrwicz L.S."/>
            <person name="Rokhsar D.S."/>
            <person name="Weissenbach J."/>
            <person name="Armbrust E.V."/>
            <person name="Green B.R."/>
            <person name="Van de Peer Y."/>
            <person name="Grigoriev I.V."/>
        </authorList>
    </citation>
    <scope>NUCLEOTIDE SEQUENCE [LARGE SCALE GENOMIC DNA]</scope>
    <source>
        <strain evidence="3 4">CCMP1335</strain>
    </source>
</reference>
<evidence type="ECO:0000313" key="4">
    <source>
        <dbReference type="Proteomes" id="UP000001449"/>
    </source>
</evidence>
<accession>B5YPA3</accession>
<keyword evidence="4" id="KW-1185">Reference proteome</keyword>
<keyword evidence="2" id="KW-0472">Membrane</keyword>
<dbReference type="SUPFAM" id="SSF52540">
    <property type="entry name" value="P-loop containing nucleoside triphosphate hydrolases"/>
    <property type="match status" value="1"/>
</dbReference>
<reference evidence="3 4" key="1">
    <citation type="journal article" date="2004" name="Science">
        <title>The genome of the diatom Thalassiosira pseudonana: ecology, evolution, and metabolism.</title>
        <authorList>
            <person name="Armbrust E.V."/>
            <person name="Berges J.A."/>
            <person name="Bowler C."/>
            <person name="Green B.R."/>
            <person name="Martinez D."/>
            <person name="Putnam N.H."/>
            <person name="Zhou S."/>
            <person name="Allen A.E."/>
            <person name="Apt K.E."/>
            <person name="Bechner M."/>
            <person name="Brzezinski M.A."/>
            <person name="Chaal B.K."/>
            <person name="Chiovitti A."/>
            <person name="Davis A.K."/>
            <person name="Demarest M.S."/>
            <person name="Detter J.C."/>
            <person name="Glavina T."/>
            <person name="Goodstein D."/>
            <person name="Hadi M.Z."/>
            <person name="Hellsten U."/>
            <person name="Hildebrand M."/>
            <person name="Jenkins B.D."/>
            <person name="Jurka J."/>
            <person name="Kapitonov V.V."/>
            <person name="Kroger N."/>
            <person name="Lau W.W."/>
            <person name="Lane T.W."/>
            <person name="Larimer F.W."/>
            <person name="Lippmeier J.C."/>
            <person name="Lucas S."/>
            <person name="Medina M."/>
            <person name="Montsant A."/>
            <person name="Obornik M."/>
            <person name="Parker M.S."/>
            <person name="Palenik B."/>
            <person name="Pazour G.J."/>
            <person name="Richardson P.M."/>
            <person name="Rynearson T.A."/>
            <person name="Saito M.A."/>
            <person name="Schwartz D.C."/>
            <person name="Thamatrakoln K."/>
            <person name="Valentin K."/>
            <person name="Vardi A."/>
            <person name="Wilkerson F.P."/>
            <person name="Rokhsar D.S."/>
        </authorList>
    </citation>
    <scope>NUCLEOTIDE SEQUENCE [LARGE SCALE GENOMIC DNA]</scope>
    <source>
        <strain evidence="3 4">CCMP1335</strain>
    </source>
</reference>
<dbReference type="eggNOG" id="ENOG502SP0M">
    <property type="taxonomic scope" value="Eukaryota"/>
</dbReference>
<dbReference type="InterPro" id="IPR027417">
    <property type="entry name" value="P-loop_NTPase"/>
</dbReference>
<dbReference type="InParanoid" id="B5YPA3"/>
<dbReference type="Proteomes" id="UP000001449">
    <property type="component" value="Chromosome 7"/>
</dbReference>